<evidence type="ECO:0000313" key="5">
    <source>
        <dbReference type="EMBL" id="KAL3875624.1"/>
    </source>
</evidence>
<keyword evidence="6" id="KW-1185">Reference proteome</keyword>
<dbReference type="InterPro" id="IPR027417">
    <property type="entry name" value="P-loop_NTPase"/>
</dbReference>
<evidence type="ECO:0000313" key="6">
    <source>
        <dbReference type="Proteomes" id="UP001634394"/>
    </source>
</evidence>
<reference evidence="5 6" key="1">
    <citation type="submission" date="2024-11" db="EMBL/GenBank/DDBJ databases">
        <title>Chromosome-level genome assembly of the freshwater bivalve Anodonta woodiana.</title>
        <authorList>
            <person name="Chen X."/>
        </authorList>
    </citation>
    <scope>NUCLEOTIDE SEQUENCE [LARGE SCALE GENOMIC DNA]</scope>
    <source>
        <strain evidence="5">MN2024</strain>
        <tissue evidence="5">Gills</tissue>
    </source>
</reference>
<dbReference type="AlphaFoldDB" id="A0ABD3WNR7"/>
<keyword evidence="1 3" id="KW-0547">Nucleotide-binding</keyword>
<evidence type="ECO:0000256" key="4">
    <source>
        <dbReference type="PIRSR" id="PIRSR606689-2"/>
    </source>
</evidence>
<organism evidence="5 6">
    <name type="scientific">Sinanodonta woodiana</name>
    <name type="common">Chinese pond mussel</name>
    <name type="synonym">Anodonta woodiana</name>
    <dbReference type="NCBI Taxonomy" id="1069815"/>
    <lineage>
        <taxon>Eukaryota</taxon>
        <taxon>Metazoa</taxon>
        <taxon>Spiralia</taxon>
        <taxon>Lophotrochozoa</taxon>
        <taxon>Mollusca</taxon>
        <taxon>Bivalvia</taxon>
        <taxon>Autobranchia</taxon>
        <taxon>Heteroconchia</taxon>
        <taxon>Palaeoheterodonta</taxon>
        <taxon>Unionida</taxon>
        <taxon>Unionoidea</taxon>
        <taxon>Unionidae</taxon>
        <taxon>Unioninae</taxon>
        <taxon>Sinanodonta</taxon>
    </lineage>
</organism>
<comment type="caution">
    <text evidence="5">The sequence shown here is derived from an EMBL/GenBank/DDBJ whole genome shotgun (WGS) entry which is preliminary data.</text>
</comment>
<evidence type="ECO:0008006" key="7">
    <source>
        <dbReference type="Google" id="ProtNLM"/>
    </source>
</evidence>
<keyword evidence="2 3" id="KW-0342">GTP-binding</keyword>
<protein>
    <recommendedName>
        <fullName evidence="7">ADP-ribosylation factor-like protein 16</fullName>
    </recommendedName>
</protein>
<gene>
    <name evidence="5" type="ORF">ACJMK2_033556</name>
</gene>
<proteinExistence type="predicted"/>
<accession>A0ABD3WNR7</accession>
<evidence type="ECO:0000256" key="2">
    <source>
        <dbReference type="ARBA" id="ARBA00023134"/>
    </source>
</evidence>
<feature type="binding site" evidence="3">
    <location>
        <position position="64"/>
    </location>
    <ligand>
        <name>GTP</name>
        <dbReference type="ChEBI" id="CHEBI:37565"/>
    </ligand>
</feature>
<dbReference type="Pfam" id="PF00025">
    <property type="entry name" value="Arf"/>
    <property type="match status" value="1"/>
</dbReference>
<dbReference type="GO" id="GO:0005525">
    <property type="term" value="F:GTP binding"/>
    <property type="evidence" value="ECO:0007669"/>
    <property type="project" value="UniProtKB-KW"/>
</dbReference>
<name>A0ABD3WNR7_SINWO</name>
<feature type="binding site" evidence="4">
    <location>
        <position position="41"/>
    </location>
    <ligand>
        <name>Mg(2+)</name>
        <dbReference type="ChEBI" id="CHEBI:18420"/>
    </ligand>
</feature>
<dbReference type="Proteomes" id="UP001634394">
    <property type="component" value="Unassembled WGS sequence"/>
</dbReference>
<dbReference type="PANTHER" id="PTHR46688:SF1">
    <property type="entry name" value="ADP-RIBOSYLATION FACTOR-LIKE PROTEIN 16"/>
    <property type="match status" value="1"/>
</dbReference>
<evidence type="ECO:0000256" key="1">
    <source>
        <dbReference type="ARBA" id="ARBA00022741"/>
    </source>
</evidence>
<dbReference type="EMBL" id="JBJQND010000005">
    <property type="protein sequence ID" value="KAL3875624.1"/>
    <property type="molecule type" value="Genomic_DNA"/>
</dbReference>
<feature type="binding site" evidence="3">
    <location>
        <begin position="118"/>
        <end position="121"/>
    </location>
    <ligand>
        <name>GTP</name>
        <dbReference type="ChEBI" id="CHEBI:37565"/>
    </ligand>
</feature>
<dbReference type="PROSITE" id="PS51417">
    <property type="entry name" value="ARF"/>
    <property type="match status" value="1"/>
</dbReference>
<dbReference type="SUPFAM" id="SSF52540">
    <property type="entry name" value="P-loop containing nucleoside triphosphate hydrolases"/>
    <property type="match status" value="1"/>
</dbReference>
<dbReference type="SMART" id="SM00177">
    <property type="entry name" value="ARF"/>
    <property type="match status" value="1"/>
</dbReference>
<dbReference type="PANTHER" id="PTHR46688">
    <property type="entry name" value="ADP-RIBOSYLATION FACTOR-LIKE PROTEIN 16"/>
    <property type="match status" value="1"/>
</dbReference>
<keyword evidence="4" id="KW-0460">Magnesium</keyword>
<feature type="binding site" evidence="3">
    <location>
        <begin position="6"/>
        <end position="13"/>
    </location>
    <ligand>
        <name>GTP</name>
        <dbReference type="ChEBI" id="CHEBI:37565"/>
    </ligand>
</feature>
<feature type="binding site" evidence="4">
    <location>
        <position position="13"/>
    </location>
    <ligand>
        <name>Mg(2+)</name>
        <dbReference type="ChEBI" id="CHEBI:18420"/>
    </ligand>
</feature>
<dbReference type="Gene3D" id="3.40.50.300">
    <property type="entry name" value="P-loop containing nucleotide triphosphate hydrolases"/>
    <property type="match status" value="1"/>
</dbReference>
<evidence type="ECO:0000256" key="3">
    <source>
        <dbReference type="PIRSR" id="PIRSR606689-1"/>
    </source>
</evidence>
<dbReference type="InterPro" id="IPR006689">
    <property type="entry name" value="Small_GTPase_ARF/SAR"/>
</dbReference>
<sequence length="175" mass="19131">MCLLLGTSGVGKTLLLKKLQSIHSSAAADKETDEVPATIPTVGTNLVNLSIGRKSELTVRELGGCMGPIWFNYLKDCSCLMYMVDLSNVLQVSGSCIQLLTVLSNQSLADVPVLLIFNKIDLPTIMTRSEVESLFRLDEIISHSKQKITVIEISAYSGQGLQTILDWLLQNCNTK</sequence>
<keyword evidence="4" id="KW-0479">Metal-binding</keyword>